<feature type="transmembrane region" description="Helical" evidence="9">
    <location>
        <begin position="38"/>
        <end position="59"/>
    </location>
</feature>
<evidence type="ECO:0000313" key="13">
    <source>
        <dbReference type="Proteomes" id="UP000237819"/>
    </source>
</evidence>
<dbReference type="Gene3D" id="3.30.565.10">
    <property type="entry name" value="Histidine kinase-like ATPase, C-terminal domain"/>
    <property type="match status" value="1"/>
</dbReference>
<dbReference type="InterPro" id="IPR035965">
    <property type="entry name" value="PAS-like_dom_sf"/>
</dbReference>
<keyword evidence="9" id="KW-1133">Transmembrane helix</keyword>
<evidence type="ECO:0000259" key="10">
    <source>
        <dbReference type="PROSITE" id="PS50109"/>
    </source>
</evidence>
<dbReference type="CDD" id="cd00130">
    <property type="entry name" value="PAS"/>
    <property type="match status" value="1"/>
</dbReference>
<dbReference type="Gene3D" id="1.10.287.130">
    <property type="match status" value="1"/>
</dbReference>
<feature type="domain" description="Histidine kinase" evidence="10">
    <location>
        <begin position="271"/>
        <end position="489"/>
    </location>
</feature>
<evidence type="ECO:0000256" key="3">
    <source>
        <dbReference type="ARBA" id="ARBA00022553"/>
    </source>
</evidence>
<dbReference type="Pfam" id="PF00512">
    <property type="entry name" value="HisKA"/>
    <property type="match status" value="1"/>
</dbReference>
<dbReference type="EMBL" id="PUHZ01000018">
    <property type="protein sequence ID" value="PQO44722.1"/>
    <property type="molecule type" value="Genomic_DNA"/>
</dbReference>
<protein>
    <recommendedName>
        <fullName evidence="2">histidine kinase</fullName>
        <ecNumber evidence="2">2.7.13.3</ecNumber>
    </recommendedName>
</protein>
<dbReference type="InterPro" id="IPR003594">
    <property type="entry name" value="HATPase_dom"/>
</dbReference>
<keyword evidence="9" id="KW-0812">Transmembrane</keyword>
<dbReference type="SMART" id="SM00388">
    <property type="entry name" value="HisKA"/>
    <property type="match status" value="1"/>
</dbReference>
<dbReference type="InterPro" id="IPR036890">
    <property type="entry name" value="HATPase_C_sf"/>
</dbReference>
<proteinExistence type="predicted"/>
<evidence type="ECO:0000256" key="4">
    <source>
        <dbReference type="ARBA" id="ARBA00022679"/>
    </source>
</evidence>
<dbReference type="PROSITE" id="PS50109">
    <property type="entry name" value="HIS_KIN"/>
    <property type="match status" value="1"/>
</dbReference>
<accession>A0A2S8GJW8</accession>
<dbReference type="EC" id="2.7.13.3" evidence="2"/>
<evidence type="ECO:0000256" key="1">
    <source>
        <dbReference type="ARBA" id="ARBA00000085"/>
    </source>
</evidence>
<dbReference type="NCBIfam" id="TIGR00229">
    <property type="entry name" value="sensory_box"/>
    <property type="match status" value="1"/>
</dbReference>
<dbReference type="GO" id="GO:0005524">
    <property type="term" value="F:ATP binding"/>
    <property type="evidence" value="ECO:0007669"/>
    <property type="project" value="UniProtKB-KW"/>
</dbReference>
<evidence type="ECO:0000259" key="11">
    <source>
        <dbReference type="PROSITE" id="PS50112"/>
    </source>
</evidence>
<dbReference type="GO" id="GO:0000155">
    <property type="term" value="F:phosphorelay sensor kinase activity"/>
    <property type="evidence" value="ECO:0007669"/>
    <property type="project" value="InterPro"/>
</dbReference>
<dbReference type="AlphaFoldDB" id="A0A2S8GJW8"/>
<evidence type="ECO:0000256" key="8">
    <source>
        <dbReference type="ARBA" id="ARBA00023012"/>
    </source>
</evidence>
<dbReference type="InterPro" id="IPR000014">
    <property type="entry name" value="PAS"/>
</dbReference>
<dbReference type="PANTHER" id="PTHR43711">
    <property type="entry name" value="TWO-COMPONENT HISTIDINE KINASE"/>
    <property type="match status" value="1"/>
</dbReference>
<dbReference type="PROSITE" id="PS50112">
    <property type="entry name" value="PAS"/>
    <property type="match status" value="1"/>
</dbReference>
<dbReference type="FunFam" id="1.10.287.130:FF:000001">
    <property type="entry name" value="Two-component sensor histidine kinase"/>
    <property type="match status" value="1"/>
</dbReference>
<evidence type="ECO:0000256" key="2">
    <source>
        <dbReference type="ARBA" id="ARBA00012438"/>
    </source>
</evidence>
<keyword evidence="9" id="KW-0472">Membrane</keyword>
<dbReference type="SUPFAM" id="SSF47384">
    <property type="entry name" value="Homodimeric domain of signal transducing histidine kinase"/>
    <property type="match status" value="1"/>
</dbReference>
<organism evidence="12 13">
    <name type="scientific">Blastopirellula marina</name>
    <dbReference type="NCBI Taxonomy" id="124"/>
    <lineage>
        <taxon>Bacteria</taxon>
        <taxon>Pseudomonadati</taxon>
        <taxon>Planctomycetota</taxon>
        <taxon>Planctomycetia</taxon>
        <taxon>Pirellulales</taxon>
        <taxon>Pirellulaceae</taxon>
        <taxon>Blastopirellula</taxon>
    </lineage>
</organism>
<dbReference type="SUPFAM" id="SSF55785">
    <property type="entry name" value="PYP-like sensor domain (PAS domain)"/>
    <property type="match status" value="1"/>
</dbReference>
<evidence type="ECO:0000256" key="7">
    <source>
        <dbReference type="ARBA" id="ARBA00022840"/>
    </source>
</evidence>
<dbReference type="Pfam" id="PF02518">
    <property type="entry name" value="HATPase_c"/>
    <property type="match status" value="1"/>
</dbReference>
<evidence type="ECO:0000256" key="6">
    <source>
        <dbReference type="ARBA" id="ARBA00022777"/>
    </source>
</evidence>
<keyword evidence="6" id="KW-0418">Kinase</keyword>
<dbReference type="PANTHER" id="PTHR43711:SF1">
    <property type="entry name" value="HISTIDINE KINASE 1"/>
    <property type="match status" value="1"/>
</dbReference>
<dbReference type="Proteomes" id="UP000237819">
    <property type="component" value="Unassembled WGS sequence"/>
</dbReference>
<dbReference type="RefSeq" id="WP_105336896.1">
    <property type="nucleotide sequence ID" value="NZ_PUHZ01000018.1"/>
</dbReference>
<keyword evidence="7" id="KW-0067">ATP-binding</keyword>
<feature type="domain" description="PAS" evidence="11">
    <location>
        <begin position="137"/>
        <end position="175"/>
    </location>
</feature>
<dbReference type="InterPro" id="IPR005467">
    <property type="entry name" value="His_kinase_dom"/>
</dbReference>
<dbReference type="Gene3D" id="3.30.450.20">
    <property type="entry name" value="PAS domain"/>
    <property type="match status" value="1"/>
</dbReference>
<keyword evidence="5" id="KW-0547">Nucleotide-binding</keyword>
<sequence>MNKKSPIAKELIAAIACALLFAAATVVCLTTGEIGTGSMLACGAAGAAAIICFVVWRSVQTTEDRAIRQLQMLAAASAEQLEHDDLHSACPQARDLPRWRAPLEQCYRRMKALADDALELQQSRVRSEVKAHLTGLRHEQMREIVDKLSEPVMMTNQYDEIIFANEVARELFGISDLAEKTMAQDAIASEAIVQLLQETRLRKTSTQRVAEIELLDSSGDKHWYRITVGTISQHLDNELGADEPNFGAVAVLRDISGYKAIQRRNAEFVSAVSHEMKTPLAGIKAYVELLADGEAEDEATRDEFLQVINSQADRLQRLIDNLLNLARIEAGVVNVNKKPRSLNELLEEAFRIVQPTAEQKNITLISDLSPMYLGVLVDRDMIMQAAINLLSNALKYTPDNGKVTLRSRMLDREVVFEVEDTGVGLSAEDCDRVFEKFYRVKKDQKMASGTGLGLPLAKHIVEDVHGGELNVTSEEGAGSTFRIRLPTVQVAETVK</sequence>
<comment type="catalytic activity">
    <reaction evidence="1">
        <text>ATP + protein L-histidine = ADP + protein N-phospho-L-histidine.</text>
        <dbReference type="EC" id="2.7.13.3"/>
    </reaction>
</comment>
<evidence type="ECO:0000256" key="9">
    <source>
        <dbReference type="SAM" id="Phobius"/>
    </source>
</evidence>
<dbReference type="SMART" id="SM00387">
    <property type="entry name" value="HATPase_c"/>
    <property type="match status" value="1"/>
</dbReference>
<evidence type="ECO:0000313" key="12">
    <source>
        <dbReference type="EMBL" id="PQO44722.1"/>
    </source>
</evidence>
<dbReference type="InterPro" id="IPR003661">
    <property type="entry name" value="HisK_dim/P_dom"/>
</dbReference>
<evidence type="ECO:0000256" key="5">
    <source>
        <dbReference type="ARBA" id="ARBA00022741"/>
    </source>
</evidence>
<dbReference type="SUPFAM" id="SSF55874">
    <property type="entry name" value="ATPase domain of HSP90 chaperone/DNA topoisomerase II/histidine kinase"/>
    <property type="match status" value="1"/>
</dbReference>
<dbReference type="InterPro" id="IPR050736">
    <property type="entry name" value="Sensor_HK_Regulatory"/>
</dbReference>
<name>A0A2S8GJW8_9BACT</name>
<dbReference type="InterPro" id="IPR036097">
    <property type="entry name" value="HisK_dim/P_sf"/>
</dbReference>
<keyword evidence="4" id="KW-0808">Transferase</keyword>
<dbReference type="PRINTS" id="PR00344">
    <property type="entry name" value="BCTRLSENSOR"/>
</dbReference>
<gene>
    <name evidence="12" type="ORF">C5Y93_18335</name>
</gene>
<dbReference type="FunFam" id="3.30.565.10:FF:000037">
    <property type="entry name" value="Hybrid sensor histidine kinase/response regulator"/>
    <property type="match status" value="1"/>
</dbReference>
<dbReference type="OrthoDB" id="9813151at2"/>
<reference evidence="12 13" key="1">
    <citation type="submission" date="2018-02" db="EMBL/GenBank/DDBJ databases">
        <title>Comparative genomes isolates from brazilian mangrove.</title>
        <authorList>
            <person name="Araujo J.E."/>
            <person name="Taketani R.G."/>
            <person name="Silva M.C.P."/>
            <person name="Loureco M.V."/>
            <person name="Andreote F.D."/>
        </authorList>
    </citation>
    <scope>NUCLEOTIDE SEQUENCE [LARGE SCALE GENOMIC DNA]</scope>
    <source>
        <strain evidence="12 13">Nap-Phe MGV</strain>
    </source>
</reference>
<comment type="caution">
    <text evidence="12">The sequence shown here is derived from an EMBL/GenBank/DDBJ whole genome shotgun (WGS) entry which is preliminary data.</text>
</comment>
<keyword evidence="8" id="KW-0902">Two-component regulatory system</keyword>
<dbReference type="InterPro" id="IPR004358">
    <property type="entry name" value="Sig_transdc_His_kin-like_C"/>
</dbReference>
<keyword evidence="3" id="KW-0597">Phosphoprotein</keyword>
<dbReference type="Pfam" id="PF13188">
    <property type="entry name" value="PAS_8"/>
    <property type="match status" value="1"/>
</dbReference>
<dbReference type="CDD" id="cd00082">
    <property type="entry name" value="HisKA"/>
    <property type="match status" value="1"/>
</dbReference>